<organism evidence="1 2">
    <name type="scientific">Malus baccata</name>
    <name type="common">Siberian crab apple</name>
    <name type="synonym">Pyrus baccata</name>
    <dbReference type="NCBI Taxonomy" id="106549"/>
    <lineage>
        <taxon>Eukaryota</taxon>
        <taxon>Viridiplantae</taxon>
        <taxon>Streptophyta</taxon>
        <taxon>Embryophyta</taxon>
        <taxon>Tracheophyta</taxon>
        <taxon>Spermatophyta</taxon>
        <taxon>Magnoliopsida</taxon>
        <taxon>eudicotyledons</taxon>
        <taxon>Gunneridae</taxon>
        <taxon>Pentapetalae</taxon>
        <taxon>rosids</taxon>
        <taxon>fabids</taxon>
        <taxon>Rosales</taxon>
        <taxon>Rosaceae</taxon>
        <taxon>Amygdaloideae</taxon>
        <taxon>Maleae</taxon>
        <taxon>Malus</taxon>
    </lineage>
</organism>
<evidence type="ECO:0000313" key="1">
    <source>
        <dbReference type="EMBL" id="TQD94041.1"/>
    </source>
</evidence>
<name>A0A540M5N7_MALBA</name>
<dbReference type="AlphaFoldDB" id="A0A540M5N7"/>
<keyword evidence="2" id="KW-1185">Reference proteome</keyword>
<gene>
    <name evidence="1" type="ORF">C1H46_020374</name>
</gene>
<comment type="caution">
    <text evidence="1">The sequence shown here is derived from an EMBL/GenBank/DDBJ whole genome shotgun (WGS) entry which is preliminary data.</text>
</comment>
<evidence type="ECO:0000313" key="2">
    <source>
        <dbReference type="Proteomes" id="UP000315295"/>
    </source>
</evidence>
<proteinExistence type="predicted"/>
<reference evidence="1 2" key="1">
    <citation type="journal article" date="2019" name="G3 (Bethesda)">
        <title>Sequencing of a Wild Apple (Malus baccata) Genome Unravels the Differences Between Cultivated and Wild Apple Species Regarding Disease Resistance and Cold Tolerance.</title>
        <authorList>
            <person name="Chen X."/>
        </authorList>
    </citation>
    <scope>NUCLEOTIDE SEQUENCE [LARGE SCALE GENOMIC DNA]</scope>
    <source>
        <strain evidence="2">cv. Shandingzi</strain>
        <tissue evidence="1">Leaves</tissue>
    </source>
</reference>
<dbReference type="Proteomes" id="UP000315295">
    <property type="component" value="Unassembled WGS sequence"/>
</dbReference>
<protein>
    <submittedName>
        <fullName evidence="1">Uncharacterized protein</fullName>
    </submittedName>
</protein>
<sequence length="81" mass="8993">MAELPLLECRLSSIAADIEVTMVESHASLKVRSQRLPKQLLKIVFGLPADDECMLTSVDEIATAVHEMLARIQEEAMLDLN</sequence>
<accession>A0A540M5N7</accession>
<dbReference type="EMBL" id="VIEB01000351">
    <property type="protein sequence ID" value="TQD94041.1"/>
    <property type="molecule type" value="Genomic_DNA"/>
</dbReference>
<dbReference type="STRING" id="106549.A0A540M5N7"/>